<keyword evidence="1" id="KW-1133">Transmembrane helix</keyword>
<dbReference type="Gene3D" id="3.30.450.40">
    <property type="match status" value="2"/>
</dbReference>
<organism evidence="3 4">
    <name type="scientific">Anaerocellum danielii</name>
    <dbReference type="NCBI Taxonomy" id="1387557"/>
    <lineage>
        <taxon>Bacteria</taxon>
        <taxon>Bacillati</taxon>
        <taxon>Bacillota</taxon>
        <taxon>Bacillota incertae sedis</taxon>
        <taxon>Caldicellulosiruptorales</taxon>
        <taxon>Caldicellulosiruptoraceae</taxon>
        <taxon>Anaerocellum</taxon>
    </lineage>
</organism>
<keyword evidence="1" id="KW-0812">Transmembrane</keyword>
<dbReference type="PANTHER" id="PTHR44757:SF2">
    <property type="entry name" value="BIOFILM ARCHITECTURE MAINTENANCE PROTEIN MBAA"/>
    <property type="match status" value="1"/>
</dbReference>
<dbReference type="InterPro" id="IPR013767">
    <property type="entry name" value="PAS_fold"/>
</dbReference>
<sequence>MLNFVRNMKVFIRKIDKVFILFVFYSIALSFFVKILPTVFIAILALFLIIGSALYWGLVGGIASAILATFIDIVSFYTTKQATIRSLIVGSIAYFAIGILLGRFINIFRSQRAEVQESEKRYRNLFEKANDAIFIVDSKGKIQDCNPAACKLLGYSRDELLTKHLTDIISPEDLTEKPLNFNKVLKGESITVERNFKTKEEREVTVEVNVSKLDNDLLLGIAHDITKIKEAEKQKLKRLHTLEILYSATQKFSESLNLEEVAYEITKTCVKNLGASLAWIGRAEVDGSVTVLYQYPNDHPYPKNIKVRWDDTTEGQGPTGIAIRTGIPQIIEDISNYPGFELWRAKATIESGFTTSAAFPLTTRGRTFGALNIYSDKKGFFNAENVQLFQTFAHQAAAALENANLYEKSTRRLQHIQALRKIDMAINGSIDPRVTSTVALQETVRELKVDAAAIFRLNPYIQKLEFIAGYGFYTNMVEEITFSLKKVLQDVLYWKEKLFIYLILREKTKIYQKIFSEWKVSRLIMLFHLLQKVVY</sequence>
<dbReference type="SMART" id="SM00065">
    <property type="entry name" value="GAF"/>
    <property type="match status" value="1"/>
</dbReference>
<dbReference type="SUPFAM" id="SSF55781">
    <property type="entry name" value="GAF domain-like"/>
    <property type="match status" value="2"/>
</dbReference>
<feature type="transmembrane region" description="Helical" evidence="1">
    <location>
        <begin position="21"/>
        <end position="47"/>
    </location>
</feature>
<evidence type="ECO:0000313" key="3">
    <source>
        <dbReference type="EMBL" id="WPX08700.1"/>
    </source>
</evidence>
<dbReference type="InterPro" id="IPR003018">
    <property type="entry name" value="GAF"/>
</dbReference>
<protein>
    <submittedName>
        <fullName evidence="3">PAS domain S-box protein</fullName>
    </submittedName>
</protein>
<dbReference type="PROSITE" id="PS50112">
    <property type="entry name" value="PAS"/>
    <property type="match status" value="1"/>
</dbReference>
<proteinExistence type="predicted"/>
<gene>
    <name evidence="3" type="ORF">SOJ16_002604</name>
</gene>
<dbReference type="InterPro" id="IPR052155">
    <property type="entry name" value="Biofilm_reg_signaling"/>
</dbReference>
<dbReference type="RefSeq" id="WP_322141227.1">
    <property type="nucleotide sequence ID" value="NZ_CP139957.1"/>
</dbReference>
<keyword evidence="1" id="KW-0472">Membrane</keyword>
<evidence type="ECO:0000313" key="4">
    <source>
        <dbReference type="Proteomes" id="UP001322744"/>
    </source>
</evidence>
<dbReference type="Gene3D" id="3.30.450.20">
    <property type="entry name" value="PAS domain"/>
    <property type="match status" value="1"/>
</dbReference>
<feature type="transmembrane region" description="Helical" evidence="1">
    <location>
        <begin position="86"/>
        <end position="105"/>
    </location>
</feature>
<feature type="domain" description="PAS" evidence="2">
    <location>
        <begin position="118"/>
        <end position="188"/>
    </location>
</feature>
<dbReference type="NCBIfam" id="TIGR00229">
    <property type="entry name" value="sensory_box"/>
    <property type="match status" value="1"/>
</dbReference>
<dbReference type="PANTHER" id="PTHR44757">
    <property type="entry name" value="DIGUANYLATE CYCLASE DGCP"/>
    <property type="match status" value="1"/>
</dbReference>
<name>A0ABZ0U389_9FIRM</name>
<accession>A0ABZ0U389</accession>
<dbReference type="CDD" id="cd00130">
    <property type="entry name" value="PAS"/>
    <property type="match status" value="1"/>
</dbReference>
<evidence type="ECO:0000256" key="1">
    <source>
        <dbReference type="SAM" id="Phobius"/>
    </source>
</evidence>
<dbReference type="SMART" id="SM00091">
    <property type="entry name" value="PAS"/>
    <property type="match status" value="1"/>
</dbReference>
<reference evidence="3 4" key="1">
    <citation type="submission" date="2023-12" db="EMBL/GenBank/DDBJ databases">
        <authorList>
            <person name="Manesh M.J.H."/>
            <person name="Bing R.G."/>
            <person name="Willard D.J."/>
            <person name="Kelly R.M."/>
        </authorList>
    </citation>
    <scope>NUCLEOTIDE SEQUENCE [LARGE SCALE GENOMIC DNA]</scope>
    <source>
        <strain evidence="3 4">DSM 8977</strain>
    </source>
</reference>
<dbReference type="Pfam" id="PF13185">
    <property type="entry name" value="GAF_2"/>
    <property type="match status" value="1"/>
</dbReference>
<keyword evidence="4" id="KW-1185">Reference proteome</keyword>
<dbReference type="Proteomes" id="UP001322744">
    <property type="component" value="Chromosome"/>
</dbReference>
<dbReference type="InterPro" id="IPR035965">
    <property type="entry name" value="PAS-like_dom_sf"/>
</dbReference>
<dbReference type="EMBL" id="CP139957">
    <property type="protein sequence ID" value="WPX08700.1"/>
    <property type="molecule type" value="Genomic_DNA"/>
</dbReference>
<evidence type="ECO:0000259" key="2">
    <source>
        <dbReference type="PROSITE" id="PS50112"/>
    </source>
</evidence>
<feature type="transmembrane region" description="Helical" evidence="1">
    <location>
        <begin position="53"/>
        <end position="74"/>
    </location>
</feature>
<dbReference type="InterPro" id="IPR000014">
    <property type="entry name" value="PAS"/>
</dbReference>
<dbReference type="Pfam" id="PF00989">
    <property type="entry name" value="PAS"/>
    <property type="match status" value="1"/>
</dbReference>
<dbReference type="InterPro" id="IPR029016">
    <property type="entry name" value="GAF-like_dom_sf"/>
</dbReference>
<dbReference type="SUPFAM" id="SSF55785">
    <property type="entry name" value="PYP-like sensor domain (PAS domain)"/>
    <property type="match status" value="1"/>
</dbReference>